<keyword evidence="2" id="KW-1185">Reference proteome</keyword>
<reference evidence="1" key="1">
    <citation type="submission" date="2021-05" db="EMBL/GenBank/DDBJ databases">
        <authorList>
            <person name="Tigano A."/>
        </authorList>
    </citation>
    <scope>NUCLEOTIDE SEQUENCE</scope>
</reference>
<gene>
    <name evidence="1" type="ORF">MMEN_LOCUS19064</name>
</gene>
<protein>
    <submittedName>
        <fullName evidence="1">(Atlantic silverside) hypothetical protein</fullName>
    </submittedName>
</protein>
<name>A0A8S4BT51_9TELE</name>
<dbReference type="OrthoDB" id="6597442at2759"/>
<dbReference type="Proteomes" id="UP000677803">
    <property type="component" value="Unassembled WGS sequence"/>
</dbReference>
<evidence type="ECO:0000313" key="1">
    <source>
        <dbReference type="EMBL" id="CAG6011521.1"/>
    </source>
</evidence>
<organism evidence="1 2">
    <name type="scientific">Menidia menidia</name>
    <name type="common">Atlantic silverside</name>
    <dbReference type="NCBI Taxonomy" id="238744"/>
    <lineage>
        <taxon>Eukaryota</taxon>
        <taxon>Metazoa</taxon>
        <taxon>Chordata</taxon>
        <taxon>Craniata</taxon>
        <taxon>Vertebrata</taxon>
        <taxon>Euteleostomi</taxon>
        <taxon>Actinopterygii</taxon>
        <taxon>Neopterygii</taxon>
        <taxon>Teleostei</taxon>
        <taxon>Neoteleostei</taxon>
        <taxon>Acanthomorphata</taxon>
        <taxon>Ovalentaria</taxon>
        <taxon>Atherinomorphae</taxon>
        <taxon>Atheriniformes</taxon>
        <taxon>Atherinopsidae</taxon>
        <taxon>Menidiinae</taxon>
        <taxon>Menidia</taxon>
    </lineage>
</organism>
<accession>A0A8S4BT51</accession>
<sequence>MGLDMCEAIKLKGSLPEWREWGNISVKTCQSCSSRFPELINSLEHLVCAVSTLKGSLPEWREERLTQVQEQIGQPALKLVQEVDSRWNRTYQKLQRVYELREPGGAVLAGLRTDVAPLSSEQYSIIAESLKVLSPFNGAAVKPSEERRVS</sequence>
<comment type="caution">
    <text evidence="1">The sequence shown here is derived from an EMBL/GenBank/DDBJ whole genome shotgun (WGS) entry which is preliminary data.</text>
</comment>
<dbReference type="AlphaFoldDB" id="A0A8S4BT51"/>
<dbReference type="EMBL" id="CAJRST010038333">
    <property type="protein sequence ID" value="CAG6011521.1"/>
    <property type="molecule type" value="Genomic_DNA"/>
</dbReference>
<evidence type="ECO:0000313" key="2">
    <source>
        <dbReference type="Proteomes" id="UP000677803"/>
    </source>
</evidence>
<proteinExistence type="predicted"/>